<accession>A0A918VHN9</accession>
<feature type="region of interest" description="Disordered" evidence="1">
    <location>
        <begin position="36"/>
        <end position="71"/>
    </location>
</feature>
<comment type="caution">
    <text evidence="2">The sequence shown here is derived from an EMBL/GenBank/DDBJ whole genome shotgun (WGS) entry which is preliminary data.</text>
</comment>
<dbReference type="AlphaFoldDB" id="A0A918VHN9"/>
<dbReference type="Proteomes" id="UP000623010">
    <property type="component" value="Unassembled WGS sequence"/>
</dbReference>
<proteinExistence type="predicted"/>
<reference evidence="2" key="1">
    <citation type="journal article" date="2014" name="Int. J. Syst. Evol. Microbiol.">
        <title>Complete genome sequence of Corynebacterium casei LMG S-19264T (=DSM 44701T), isolated from a smear-ripened cheese.</title>
        <authorList>
            <consortium name="US DOE Joint Genome Institute (JGI-PGF)"/>
            <person name="Walter F."/>
            <person name="Albersmeier A."/>
            <person name="Kalinowski J."/>
            <person name="Ruckert C."/>
        </authorList>
    </citation>
    <scope>NUCLEOTIDE SEQUENCE</scope>
    <source>
        <strain evidence="2">JCM 5016</strain>
    </source>
</reference>
<evidence type="ECO:0000313" key="2">
    <source>
        <dbReference type="EMBL" id="GHA02073.1"/>
    </source>
</evidence>
<name>A0A918VHN9_9ACTN</name>
<evidence type="ECO:0000256" key="1">
    <source>
        <dbReference type="SAM" id="MobiDB-lite"/>
    </source>
</evidence>
<gene>
    <name evidence="2" type="ORF">GCM10010389_46770</name>
</gene>
<reference evidence="2" key="2">
    <citation type="submission" date="2020-09" db="EMBL/GenBank/DDBJ databases">
        <authorList>
            <person name="Sun Q."/>
            <person name="Ohkuma M."/>
        </authorList>
    </citation>
    <scope>NUCLEOTIDE SEQUENCE</scope>
    <source>
        <strain evidence="2">JCM 5016</strain>
    </source>
</reference>
<protein>
    <submittedName>
        <fullName evidence="2">Uncharacterized protein</fullName>
    </submittedName>
</protein>
<keyword evidence="3" id="KW-1185">Reference proteome</keyword>
<sequence length="71" mass="7253">MEGDDGLEAAGPVLAEHDLLVASLVRAEQGVQDAVDYVGHGGDSPVSKRRSDAGPRGPPRTFWGRAAGAVG</sequence>
<dbReference type="EMBL" id="BMWH01000021">
    <property type="protein sequence ID" value="GHA02073.1"/>
    <property type="molecule type" value="Genomic_DNA"/>
</dbReference>
<evidence type="ECO:0000313" key="3">
    <source>
        <dbReference type="Proteomes" id="UP000623010"/>
    </source>
</evidence>
<organism evidence="2 3">
    <name type="scientific">Streptomyces echinoruber</name>
    <dbReference type="NCBI Taxonomy" id="68898"/>
    <lineage>
        <taxon>Bacteria</taxon>
        <taxon>Bacillati</taxon>
        <taxon>Actinomycetota</taxon>
        <taxon>Actinomycetes</taxon>
        <taxon>Kitasatosporales</taxon>
        <taxon>Streptomycetaceae</taxon>
        <taxon>Streptomyces</taxon>
    </lineage>
</organism>